<evidence type="ECO:0000256" key="1">
    <source>
        <dbReference type="ARBA" id="ARBA00022737"/>
    </source>
</evidence>
<evidence type="ECO:0000256" key="2">
    <source>
        <dbReference type="ARBA" id="ARBA00023157"/>
    </source>
</evidence>
<keyword evidence="5" id="KW-0732">Signal</keyword>
<feature type="region of interest" description="Disordered" evidence="4">
    <location>
        <begin position="111"/>
        <end position="133"/>
    </location>
</feature>
<dbReference type="AlphaFoldDB" id="A0A817FC15"/>
<dbReference type="Gene3D" id="2.10.10.10">
    <property type="entry name" value="Fibronectin, type II, collagen-binding"/>
    <property type="match status" value="1"/>
</dbReference>
<evidence type="ECO:0000259" key="6">
    <source>
        <dbReference type="PROSITE" id="PS51092"/>
    </source>
</evidence>
<dbReference type="SMART" id="SM00059">
    <property type="entry name" value="FN2"/>
    <property type="match status" value="1"/>
</dbReference>
<dbReference type="InterPro" id="IPR013806">
    <property type="entry name" value="Kringle-like"/>
</dbReference>
<feature type="domain" description="Fibronectin type-II" evidence="6">
    <location>
        <begin position="27"/>
        <end position="80"/>
    </location>
</feature>
<protein>
    <submittedName>
        <fullName evidence="7">(salmon louse) hypothetical protein</fullName>
    </submittedName>
</protein>
<dbReference type="InterPro" id="IPR000562">
    <property type="entry name" value="FN_type2_dom"/>
</dbReference>
<organism evidence="7 8">
    <name type="scientific">Lepeophtheirus salmonis</name>
    <name type="common">Salmon louse</name>
    <name type="synonym">Caligus salmonis</name>
    <dbReference type="NCBI Taxonomy" id="72036"/>
    <lineage>
        <taxon>Eukaryota</taxon>
        <taxon>Metazoa</taxon>
        <taxon>Ecdysozoa</taxon>
        <taxon>Arthropoda</taxon>
        <taxon>Crustacea</taxon>
        <taxon>Multicrustacea</taxon>
        <taxon>Hexanauplia</taxon>
        <taxon>Copepoda</taxon>
        <taxon>Siphonostomatoida</taxon>
        <taxon>Caligidae</taxon>
        <taxon>Lepeophtheirus</taxon>
    </lineage>
</organism>
<keyword evidence="2 3" id="KW-1015">Disulfide bond</keyword>
<proteinExistence type="predicted"/>
<evidence type="ECO:0000256" key="5">
    <source>
        <dbReference type="SAM" id="SignalP"/>
    </source>
</evidence>
<evidence type="ECO:0000313" key="8">
    <source>
        <dbReference type="Proteomes" id="UP000675881"/>
    </source>
</evidence>
<feature type="signal peptide" evidence="5">
    <location>
        <begin position="1"/>
        <end position="18"/>
    </location>
</feature>
<dbReference type="Pfam" id="PF00040">
    <property type="entry name" value="fn2"/>
    <property type="match status" value="1"/>
</dbReference>
<dbReference type="Proteomes" id="UP000675881">
    <property type="component" value="Unassembled WGS sequence"/>
</dbReference>
<sequence length="168" mass="19082">MKSLLVLLILFQLDSSFAKRNRACTTALGIRCMFPFIYKGQRYSSCTNVDSRNGRFWCPIFLNRDGVFPERSLHFGYCRRNCLRQKRPDQILTPTSFATTVDINSITDMKIATNGRTPPPPKTPNPSINAKTKTDTTITPITRTSPISCENIFGDTRCTLSIFTLWCQ</sequence>
<evidence type="ECO:0000313" key="7">
    <source>
        <dbReference type="EMBL" id="CAF2743281.1"/>
    </source>
</evidence>
<keyword evidence="8" id="KW-1185">Reference proteome</keyword>
<dbReference type="EMBL" id="CAJNVT010000042">
    <property type="protein sequence ID" value="CAF2743281.1"/>
    <property type="molecule type" value="Genomic_DNA"/>
</dbReference>
<dbReference type="InterPro" id="IPR036943">
    <property type="entry name" value="FN_type2_sf"/>
</dbReference>
<keyword evidence="1" id="KW-0677">Repeat</keyword>
<dbReference type="PROSITE" id="PS51092">
    <property type="entry name" value="FN2_2"/>
    <property type="match status" value="1"/>
</dbReference>
<comment type="caution">
    <text evidence="3">Lacks conserved residue(s) required for the propagation of feature annotation.</text>
</comment>
<gene>
    <name evidence="7" type="ORF">LSAA_161</name>
</gene>
<dbReference type="SUPFAM" id="SSF57440">
    <property type="entry name" value="Kringle-like"/>
    <property type="match status" value="1"/>
</dbReference>
<evidence type="ECO:0000256" key="4">
    <source>
        <dbReference type="SAM" id="MobiDB-lite"/>
    </source>
</evidence>
<comment type="caution">
    <text evidence="7">The sequence shown here is derived from an EMBL/GenBank/DDBJ whole genome shotgun (WGS) entry which is preliminary data.</text>
</comment>
<accession>A0A817FC15</accession>
<evidence type="ECO:0000256" key="3">
    <source>
        <dbReference type="PROSITE-ProRule" id="PRU00479"/>
    </source>
</evidence>
<name>A0A817FC15_LEPSM</name>
<feature type="disulfide bond" evidence="3">
    <location>
        <begin position="32"/>
        <end position="58"/>
    </location>
</feature>
<reference evidence="7" key="1">
    <citation type="submission" date="2021-02" db="EMBL/GenBank/DDBJ databases">
        <authorList>
            <person name="Bekaert M."/>
        </authorList>
    </citation>
    <scope>NUCLEOTIDE SEQUENCE</scope>
    <source>
        <strain evidence="7">IoA-00</strain>
    </source>
</reference>
<feature type="chain" id="PRO_5032907454" evidence="5">
    <location>
        <begin position="19"/>
        <end position="168"/>
    </location>
</feature>